<dbReference type="PRINTS" id="PR00320">
    <property type="entry name" value="GPROTEINBRPT"/>
</dbReference>
<keyword evidence="3" id="KW-0963">Cytoplasm</keyword>
<keyword evidence="11" id="KW-1185">Reference proteome</keyword>
<keyword evidence="4 8" id="KW-0853">WD repeat</keyword>
<evidence type="ECO:0000256" key="4">
    <source>
        <dbReference type="ARBA" id="ARBA00022574"/>
    </source>
</evidence>
<dbReference type="AlphaFoldDB" id="F1A0J0"/>
<dbReference type="PROSITE" id="PS50294">
    <property type="entry name" value="WD_REPEATS_REGION"/>
    <property type="match status" value="2"/>
</dbReference>
<evidence type="ECO:0000256" key="9">
    <source>
        <dbReference type="SAM" id="MobiDB-lite"/>
    </source>
</evidence>
<feature type="repeat" description="WD" evidence="8">
    <location>
        <begin position="240"/>
        <end position="270"/>
    </location>
</feature>
<dbReference type="SUPFAM" id="SSF50978">
    <property type="entry name" value="WD40 repeat-like"/>
    <property type="match status" value="1"/>
</dbReference>
<evidence type="ECO:0000256" key="6">
    <source>
        <dbReference type="ARBA" id="ARBA00023242"/>
    </source>
</evidence>
<evidence type="ECO:0000256" key="7">
    <source>
        <dbReference type="ARBA" id="ARBA00040954"/>
    </source>
</evidence>
<dbReference type="STRING" id="5786.F1A0J0"/>
<feature type="compositionally biased region" description="Polar residues" evidence="9">
    <location>
        <begin position="297"/>
        <end position="329"/>
    </location>
</feature>
<dbReference type="OrthoDB" id="25396at2759"/>
<organism evidence="10 11">
    <name type="scientific">Dictyostelium purpureum</name>
    <name type="common">Slime mold</name>
    <dbReference type="NCBI Taxonomy" id="5786"/>
    <lineage>
        <taxon>Eukaryota</taxon>
        <taxon>Amoebozoa</taxon>
        <taxon>Evosea</taxon>
        <taxon>Eumycetozoa</taxon>
        <taxon>Dictyostelia</taxon>
        <taxon>Dictyosteliales</taxon>
        <taxon>Dictyosteliaceae</taxon>
        <taxon>Dictyostelium</taxon>
    </lineage>
</organism>
<feature type="region of interest" description="Disordered" evidence="9">
    <location>
        <begin position="355"/>
        <end position="422"/>
    </location>
</feature>
<feature type="region of interest" description="Disordered" evidence="9">
    <location>
        <begin position="165"/>
        <end position="187"/>
    </location>
</feature>
<dbReference type="InterPro" id="IPR001680">
    <property type="entry name" value="WD40_rpt"/>
</dbReference>
<dbReference type="FunCoup" id="F1A0J0">
    <property type="interactions" value="111"/>
</dbReference>
<dbReference type="eggNOG" id="KOG0300">
    <property type="taxonomic scope" value="Eukaryota"/>
</dbReference>
<dbReference type="RefSeq" id="XP_003293184.1">
    <property type="nucleotide sequence ID" value="XM_003293136.1"/>
</dbReference>
<dbReference type="EMBL" id="GL871341">
    <property type="protein sequence ID" value="EGC30281.1"/>
    <property type="molecule type" value="Genomic_DNA"/>
</dbReference>
<dbReference type="InterPro" id="IPR015943">
    <property type="entry name" value="WD40/YVTN_repeat-like_dom_sf"/>
</dbReference>
<dbReference type="PROSITE" id="PS50082">
    <property type="entry name" value="WD_REPEATS_2"/>
    <property type="match status" value="4"/>
</dbReference>
<keyword evidence="5" id="KW-0677">Repeat</keyword>
<feature type="region of interest" description="Disordered" evidence="9">
    <location>
        <begin position="276"/>
        <end position="329"/>
    </location>
</feature>
<evidence type="ECO:0000256" key="2">
    <source>
        <dbReference type="ARBA" id="ARBA00004496"/>
    </source>
</evidence>
<evidence type="ECO:0000256" key="5">
    <source>
        <dbReference type="ARBA" id="ARBA00022737"/>
    </source>
</evidence>
<reference evidence="11" key="1">
    <citation type="journal article" date="2011" name="Genome Biol.">
        <title>Comparative genomics of the social amoebae Dictyostelium discoideum and Dictyostelium purpureum.</title>
        <authorList>
            <consortium name="US DOE Joint Genome Institute (JGI-PGF)"/>
            <person name="Sucgang R."/>
            <person name="Kuo A."/>
            <person name="Tian X."/>
            <person name="Salerno W."/>
            <person name="Parikh A."/>
            <person name="Feasley C.L."/>
            <person name="Dalin E."/>
            <person name="Tu H."/>
            <person name="Huang E."/>
            <person name="Barry K."/>
            <person name="Lindquist E."/>
            <person name="Shapiro H."/>
            <person name="Bruce D."/>
            <person name="Schmutz J."/>
            <person name="Salamov A."/>
            <person name="Fey P."/>
            <person name="Gaudet P."/>
            <person name="Anjard C."/>
            <person name="Babu M.M."/>
            <person name="Basu S."/>
            <person name="Bushmanova Y."/>
            <person name="van der Wel H."/>
            <person name="Katoh-Kurasawa M."/>
            <person name="Dinh C."/>
            <person name="Coutinho P.M."/>
            <person name="Saito T."/>
            <person name="Elias M."/>
            <person name="Schaap P."/>
            <person name="Kay R.R."/>
            <person name="Henrissat B."/>
            <person name="Eichinger L."/>
            <person name="Rivero F."/>
            <person name="Putnam N.H."/>
            <person name="West C.M."/>
            <person name="Loomis W.F."/>
            <person name="Chisholm R.L."/>
            <person name="Shaulsky G."/>
            <person name="Strassmann J.E."/>
            <person name="Queller D.C."/>
            <person name="Kuspa A."/>
            <person name="Grigoriev I.V."/>
        </authorList>
    </citation>
    <scope>NUCLEOTIDE SEQUENCE [LARGE SCALE GENOMIC DNA]</scope>
    <source>
        <strain evidence="11">QSDP1</strain>
    </source>
</reference>
<feature type="compositionally biased region" description="Acidic residues" evidence="9">
    <location>
        <begin position="396"/>
        <end position="406"/>
    </location>
</feature>
<dbReference type="InterPro" id="IPR020472">
    <property type="entry name" value="WD40_PAC1"/>
</dbReference>
<feature type="compositionally biased region" description="Low complexity" evidence="9">
    <location>
        <begin position="87"/>
        <end position="117"/>
    </location>
</feature>
<evidence type="ECO:0000256" key="3">
    <source>
        <dbReference type="ARBA" id="ARBA00022490"/>
    </source>
</evidence>
<dbReference type="Proteomes" id="UP000001064">
    <property type="component" value="Unassembled WGS sequence"/>
</dbReference>
<evidence type="ECO:0000313" key="10">
    <source>
        <dbReference type="EMBL" id="EGC30281.1"/>
    </source>
</evidence>
<dbReference type="KEGG" id="dpp:DICPUDRAFT_50813"/>
<feature type="compositionally biased region" description="Basic residues" evidence="9">
    <location>
        <begin position="165"/>
        <end position="175"/>
    </location>
</feature>
<dbReference type="VEuPathDB" id="AmoebaDB:DICPUDRAFT_50813"/>
<evidence type="ECO:0000256" key="1">
    <source>
        <dbReference type="ARBA" id="ARBA00004123"/>
    </source>
</evidence>
<dbReference type="InParanoid" id="F1A0J0"/>
<evidence type="ECO:0000313" key="11">
    <source>
        <dbReference type="Proteomes" id="UP000001064"/>
    </source>
</evidence>
<dbReference type="GO" id="GO:0005634">
    <property type="term" value="C:nucleus"/>
    <property type="evidence" value="ECO:0007669"/>
    <property type="project" value="UniProtKB-SubCell"/>
</dbReference>
<feature type="region of interest" description="Disordered" evidence="9">
    <location>
        <begin position="442"/>
        <end position="478"/>
    </location>
</feature>
<name>F1A0J0_DICPU</name>
<dbReference type="Pfam" id="PF00400">
    <property type="entry name" value="WD40"/>
    <property type="match status" value="3"/>
</dbReference>
<feature type="compositionally biased region" description="Low complexity" evidence="9">
    <location>
        <begin position="370"/>
        <end position="395"/>
    </location>
</feature>
<dbReference type="SMART" id="SM00320">
    <property type="entry name" value="WD40"/>
    <property type="match status" value="6"/>
</dbReference>
<dbReference type="InterPro" id="IPR019775">
    <property type="entry name" value="WD40_repeat_CS"/>
</dbReference>
<feature type="repeat" description="WD" evidence="8">
    <location>
        <begin position="494"/>
        <end position="534"/>
    </location>
</feature>
<feature type="compositionally biased region" description="Low complexity" evidence="9">
    <location>
        <begin position="284"/>
        <end position="296"/>
    </location>
</feature>
<comment type="subcellular location">
    <subcellularLocation>
        <location evidence="2">Cytoplasm</location>
    </subcellularLocation>
    <subcellularLocation>
        <location evidence="1">Nucleus</location>
    </subcellularLocation>
</comment>
<feature type="compositionally biased region" description="Basic residues" evidence="9">
    <location>
        <begin position="446"/>
        <end position="474"/>
    </location>
</feature>
<dbReference type="PROSITE" id="PS00678">
    <property type="entry name" value="WD_REPEATS_1"/>
    <property type="match status" value="1"/>
</dbReference>
<proteinExistence type="predicted"/>
<accession>F1A0J0</accession>
<feature type="compositionally biased region" description="Polar residues" evidence="9">
    <location>
        <begin position="355"/>
        <end position="366"/>
    </location>
</feature>
<protein>
    <recommendedName>
        <fullName evidence="7">WD repeat-containing protein 37</fullName>
    </recommendedName>
</protein>
<dbReference type="GO" id="GO:0005737">
    <property type="term" value="C:cytoplasm"/>
    <property type="evidence" value="ECO:0007669"/>
    <property type="project" value="UniProtKB-SubCell"/>
</dbReference>
<dbReference type="GeneID" id="10510817"/>
<feature type="region of interest" description="Disordered" evidence="9">
    <location>
        <begin position="87"/>
        <end position="119"/>
    </location>
</feature>
<feature type="repeat" description="WD" evidence="8">
    <location>
        <begin position="583"/>
        <end position="624"/>
    </location>
</feature>
<sequence length="705" mass="79063">MNNKNSKDTPKLSLNNANLNNINNINQLPSFDRFKELLGKLENEYKILWLENQELKSKVELLTNNNNSNLINNQHATLNNSSNNVIVNNSNNNSNNTIANNKENQSNSPNINNNSSNTGKSTLVSIISSNKNSTNTTAINTSNISSTTSKTNNGFLISATGKTKLPKIKKSKSQSKPKQTNLSKRDGSHKWIRAKEYLGHKDGIWEITGCPWEIVYFGTASTDRTARIWTVDGSKLPMVYTAHTGTVNSIRFHPLERYFCTASGDKTIHIVKLPSERGSHGYRSPQQPSINIQQPQYTSPNQINSHNTPGSPVMGRSTNPISAPTNNIPITNIQHNIDKSKTKLWTPLLERQSNNFTTPNTMNSSGGIPINTFNITNNNNNNSNSKSNSKTNNFDNDFDMDSESSDMEQTQTPTFKPPQSPRDFKILDDHKVQPVVNTFQQQQQQHQHHHHQYHQHHHQHQHQHHHHHHHKKSTQLHTNAEQTHTFIRSPIMELKGHSSPVIGATWVSSNVIASSSWDNSIRWWNTETGRMISNSNICSDLLYRVTNITSQPLASNQCVTSSTDGIVRIWDFRSSVSGCVDSIQASPESINSAIFTHDGISIISGGEDRSVKVWDIRQSKSYKTSIRCPFGINRLSVSSHGSIAIPQDDGRISVYDVNGNRKGKMRDQYKYGHKLMGTSTSWSFDDSVIYSAGIDRKAISWAENS</sequence>
<dbReference type="PANTHER" id="PTHR19855:SF12">
    <property type="entry name" value="WD REPEAT-CONTAINING PROTEIN 37"/>
    <property type="match status" value="1"/>
</dbReference>
<dbReference type="PANTHER" id="PTHR19855">
    <property type="entry name" value="WD40 REPEAT PROTEIN 12, 37"/>
    <property type="match status" value="1"/>
</dbReference>
<dbReference type="InterPro" id="IPR036322">
    <property type="entry name" value="WD40_repeat_dom_sf"/>
</dbReference>
<dbReference type="OMA" id="RDGSHKW"/>
<evidence type="ECO:0000256" key="8">
    <source>
        <dbReference type="PROSITE-ProRule" id="PRU00221"/>
    </source>
</evidence>
<dbReference type="Gene3D" id="2.130.10.10">
    <property type="entry name" value="YVTN repeat-like/Quinoprotein amine dehydrogenase"/>
    <property type="match status" value="3"/>
</dbReference>
<keyword evidence="6" id="KW-0539">Nucleus</keyword>
<gene>
    <name evidence="10" type="ORF">DICPUDRAFT_50813</name>
</gene>
<feature type="repeat" description="WD" evidence="8">
    <location>
        <begin position="559"/>
        <end position="574"/>
    </location>
</feature>